<organism evidence="2 3">
    <name type="scientific">Desulfopila aestuarii DSM 18488</name>
    <dbReference type="NCBI Taxonomy" id="1121416"/>
    <lineage>
        <taxon>Bacteria</taxon>
        <taxon>Pseudomonadati</taxon>
        <taxon>Thermodesulfobacteriota</taxon>
        <taxon>Desulfobulbia</taxon>
        <taxon>Desulfobulbales</taxon>
        <taxon>Desulfocapsaceae</taxon>
        <taxon>Desulfopila</taxon>
    </lineage>
</organism>
<name>A0A1M7YD22_9BACT</name>
<gene>
    <name evidence="2" type="ORF">SAMN02745220_03483</name>
</gene>
<dbReference type="EMBL" id="FRFE01000019">
    <property type="protein sequence ID" value="SHO50479.1"/>
    <property type="molecule type" value="Genomic_DNA"/>
</dbReference>
<evidence type="ECO:0000256" key="1">
    <source>
        <dbReference type="SAM" id="Phobius"/>
    </source>
</evidence>
<sequence length="219" mass="24339">MNLSDIKDKIRQKRDMIIVVLTVIVVLLLIVIGTRMQKDHGMRQRAEEEATRIPEKVTFAPPKQVGEGGQKRSSKAATTSYFLRPTAEEMLTLIRDLGQAQLPQQNQKYAGFSVMWPCYFFQVQKEEGGRATVLFDVSEDGFGATIVTDIDTTRFPEILLTERGKKVWLAGEIIGVDPTGTGRIHILSDEIRFEEGLLDAIDGQGDGSQRSGEPASAKE</sequence>
<accession>A0A1M7YD22</accession>
<protein>
    <submittedName>
        <fullName evidence="2">Uncharacterized protein</fullName>
    </submittedName>
</protein>
<dbReference type="OrthoDB" id="5431993at2"/>
<keyword evidence="1" id="KW-1133">Transmembrane helix</keyword>
<dbReference type="AlphaFoldDB" id="A0A1M7YD22"/>
<feature type="transmembrane region" description="Helical" evidence="1">
    <location>
        <begin position="16"/>
        <end position="34"/>
    </location>
</feature>
<dbReference type="RefSeq" id="WP_073614945.1">
    <property type="nucleotide sequence ID" value="NZ_FRFE01000019.1"/>
</dbReference>
<dbReference type="Proteomes" id="UP000184603">
    <property type="component" value="Unassembled WGS sequence"/>
</dbReference>
<proteinExistence type="predicted"/>
<keyword evidence="3" id="KW-1185">Reference proteome</keyword>
<keyword evidence="1" id="KW-0812">Transmembrane</keyword>
<evidence type="ECO:0000313" key="2">
    <source>
        <dbReference type="EMBL" id="SHO50479.1"/>
    </source>
</evidence>
<keyword evidence="1" id="KW-0472">Membrane</keyword>
<evidence type="ECO:0000313" key="3">
    <source>
        <dbReference type="Proteomes" id="UP000184603"/>
    </source>
</evidence>
<reference evidence="2 3" key="1">
    <citation type="submission" date="2016-12" db="EMBL/GenBank/DDBJ databases">
        <authorList>
            <person name="Song W.-J."/>
            <person name="Kurnit D.M."/>
        </authorList>
    </citation>
    <scope>NUCLEOTIDE SEQUENCE [LARGE SCALE GENOMIC DNA]</scope>
    <source>
        <strain evidence="2 3">DSM 18488</strain>
    </source>
</reference>